<keyword evidence="3" id="KW-1185">Reference proteome</keyword>
<protein>
    <submittedName>
        <fullName evidence="2">Uncharacterized protein</fullName>
    </submittedName>
</protein>
<evidence type="ECO:0000313" key="2">
    <source>
        <dbReference type="EMBL" id="EWG41580.1"/>
    </source>
</evidence>
<dbReference type="KEGG" id="fvr:FVEG_15313"/>
<dbReference type="Pfam" id="PF26639">
    <property type="entry name" value="Het-6_barrel"/>
    <property type="match status" value="1"/>
</dbReference>
<evidence type="ECO:0000313" key="3">
    <source>
        <dbReference type="Proteomes" id="UP000009096"/>
    </source>
</evidence>
<dbReference type="PANTHER" id="PTHR24148:SF64">
    <property type="entry name" value="HETEROKARYON INCOMPATIBILITY DOMAIN-CONTAINING PROTEIN"/>
    <property type="match status" value="1"/>
</dbReference>
<dbReference type="EMBL" id="DS022245">
    <property type="protein sequence ID" value="EWG41580.1"/>
    <property type="molecule type" value="Genomic_DNA"/>
</dbReference>
<keyword evidence="1" id="KW-0472">Membrane</keyword>
<sequence length="492" mass="55500">MTLASNPVLVYGRQHIPWLVMHQALTFIGDSATQALTDPVNGVVSEIQRRVHDGVSRSDSFKRWQALFDVWQTIPRHSRQGSYRPSTVQDNSYSVHDCVQALETVKIFGFKRFVRLSLGIYHVVMAFAIFFITLSMVVGSYLFLLILAFVQIPILYFTDNLTKSSFDCIQGSKARMYSLICHPGLQPRNYLVAIAQAIRDRNSKWPHDRVYAIDSVLRLLGAHPPTPDYQKPLGHVYRDALVSLMEWNPTLINLLVDCGPRLPDAPSWVPDWSQNNTNKSWLPDSYIYHGVEKQKGEGGELTSNEMATNGRLVRNVQLMAEWVLHIRKDTIVSRLHESIPWTIMLTLAGRSIPRSEVTPEQEDTFRRMFEIITQLGIEVDSMPRDTAAAATKALEAICQDEGCSKLLIDTCNRIAGRRGLLVSNNGLIGSGPISTRQGDTITLIKGISVPMALRKIGEDYQVLGPVFIDGFMGLPTENLQRIHLDWERFNLV</sequence>
<dbReference type="PANTHER" id="PTHR24148">
    <property type="entry name" value="ANKYRIN REPEAT DOMAIN-CONTAINING PROTEIN 39 HOMOLOG-RELATED"/>
    <property type="match status" value="1"/>
</dbReference>
<dbReference type="InterPro" id="IPR052895">
    <property type="entry name" value="HetReg/Transcr_Mod"/>
</dbReference>
<keyword evidence="1" id="KW-0812">Transmembrane</keyword>
<dbReference type="AlphaFoldDB" id="W7M1Z2"/>
<dbReference type="EMBL" id="CM000579">
    <property type="protein sequence ID" value="EWG41580.1"/>
    <property type="molecule type" value="Genomic_DNA"/>
</dbReference>
<name>W7M1Z2_GIBM7</name>
<proteinExistence type="predicted"/>
<accession>W7M1Z2</accession>
<organism evidence="2 3">
    <name type="scientific">Gibberella moniliformis (strain M3125 / FGSC 7600)</name>
    <name type="common">Maize ear and stalk rot fungus</name>
    <name type="synonym">Fusarium verticillioides</name>
    <dbReference type="NCBI Taxonomy" id="334819"/>
    <lineage>
        <taxon>Eukaryota</taxon>
        <taxon>Fungi</taxon>
        <taxon>Dikarya</taxon>
        <taxon>Ascomycota</taxon>
        <taxon>Pezizomycotina</taxon>
        <taxon>Sordariomycetes</taxon>
        <taxon>Hypocreomycetidae</taxon>
        <taxon>Hypocreales</taxon>
        <taxon>Nectriaceae</taxon>
        <taxon>Fusarium</taxon>
        <taxon>Fusarium fujikuroi species complex</taxon>
    </lineage>
</organism>
<keyword evidence="1" id="KW-1133">Transmembrane helix</keyword>
<reference evidence="2 3" key="1">
    <citation type="journal article" date="2010" name="Nature">
        <title>Comparative genomics reveals mobile pathogenicity chromosomes in Fusarium.</title>
        <authorList>
            <person name="Ma L.J."/>
            <person name="van der Does H.C."/>
            <person name="Borkovich K.A."/>
            <person name="Coleman J.J."/>
            <person name="Daboussi M.J."/>
            <person name="Di Pietro A."/>
            <person name="Dufresne M."/>
            <person name="Freitag M."/>
            <person name="Grabherr M."/>
            <person name="Henrissat B."/>
            <person name="Houterman P.M."/>
            <person name="Kang S."/>
            <person name="Shim W.B."/>
            <person name="Woloshuk C."/>
            <person name="Xie X."/>
            <person name="Xu J.R."/>
            <person name="Antoniw J."/>
            <person name="Baker S.E."/>
            <person name="Bluhm B.H."/>
            <person name="Breakspear A."/>
            <person name="Brown D.W."/>
            <person name="Butchko R.A."/>
            <person name="Chapman S."/>
            <person name="Coulson R."/>
            <person name="Coutinho P.M."/>
            <person name="Danchin E.G."/>
            <person name="Diener A."/>
            <person name="Gale L.R."/>
            <person name="Gardiner D.M."/>
            <person name="Goff S."/>
            <person name="Hammond-Kosack K.E."/>
            <person name="Hilburn K."/>
            <person name="Hua-Van A."/>
            <person name="Jonkers W."/>
            <person name="Kazan K."/>
            <person name="Kodira C.D."/>
            <person name="Koehrsen M."/>
            <person name="Kumar L."/>
            <person name="Lee Y.H."/>
            <person name="Li L."/>
            <person name="Manners J.M."/>
            <person name="Miranda-Saavedra D."/>
            <person name="Mukherjee M."/>
            <person name="Park G."/>
            <person name="Park J."/>
            <person name="Park S.Y."/>
            <person name="Proctor R.H."/>
            <person name="Regev A."/>
            <person name="Ruiz-Roldan M.C."/>
            <person name="Sain D."/>
            <person name="Sakthikumar S."/>
            <person name="Sykes S."/>
            <person name="Schwartz D.C."/>
            <person name="Turgeon B.G."/>
            <person name="Wapinski I."/>
            <person name="Yoder O."/>
            <person name="Young S."/>
            <person name="Zeng Q."/>
            <person name="Zhou S."/>
            <person name="Galagan J."/>
            <person name="Cuomo C.A."/>
            <person name="Kistler H.C."/>
            <person name="Rep M."/>
        </authorList>
    </citation>
    <scope>NUCLEOTIDE SEQUENCE [LARGE SCALE GENOMIC DNA]</scope>
    <source>
        <strain evidence="3">M3125 / FGSC 7600</strain>
    </source>
</reference>
<dbReference type="GeneID" id="30072189"/>
<dbReference type="OrthoDB" id="2157530at2759"/>
<evidence type="ECO:0000256" key="1">
    <source>
        <dbReference type="SAM" id="Phobius"/>
    </source>
</evidence>
<dbReference type="STRING" id="334819.W7M1Z2"/>
<gene>
    <name evidence="2" type="ORF">FVEG_15313</name>
</gene>
<dbReference type="VEuPathDB" id="FungiDB:FVEG_15313"/>
<dbReference type="Proteomes" id="UP000009096">
    <property type="component" value="Chromosome 2"/>
</dbReference>
<feature type="transmembrane region" description="Helical" evidence="1">
    <location>
        <begin position="138"/>
        <end position="157"/>
    </location>
</feature>
<dbReference type="RefSeq" id="XP_018747771.1">
    <property type="nucleotide sequence ID" value="XM_018904436.1"/>
</dbReference>